<dbReference type="HOGENOM" id="CLU_2386990_0_0_1"/>
<reference evidence="1 2" key="1">
    <citation type="journal article" date="2011" name="PLoS Pathog.">
        <title>Endophytic Life Strategies Decoded by Genome and Transcriptome Analyses of the Mutualistic Root Symbiont Piriformospora indica.</title>
        <authorList>
            <person name="Zuccaro A."/>
            <person name="Lahrmann U."/>
            <person name="Guldener U."/>
            <person name="Langen G."/>
            <person name="Pfiffi S."/>
            <person name="Biedenkopf D."/>
            <person name="Wong P."/>
            <person name="Samans B."/>
            <person name="Grimm C."/>
            <person name="Basiewicz M."/>
            <person name="Murat C."/>
            <person name="Martin F."/>
            <person name="Kogel K.H."/>
        </authorList>
    </citation>
    <scope>NUCLEOTIDE SEQUENCE [LARGE SCALE GENOMIC DNA]</scope>
    <source>
        <strain evidence="1 2">DSM 11827</strain>
    </source>
</reference>
<protein>
    <submittedName>
        <fullName evidence="1">Uncharacterized protein</fullName>
    </submittedName>
</protein>
<keyword evidence="2" id="KW-1185">Reference proteome</keyword>
<dbReference type="AlphaFoldDB" id="G4TAC1"/>
<dbReference type="InParanoid" id="G4TAC1"/>
<comment type="caution">
    <text evidence="1">The sequence shown here is derived from an EMBL/GenBank/DDBJ whole genome shotgun (WGS) entry which is preliminary data.</text>
</comment>
<dbReference type="Proteomes" id="UP000007148">
    <property type="component" value="Unassembled WGS sequence"/>
</dbReference>
<proteinExistence type="predicted"/>
<accession>G4TAC1</accession>
<gene>
    <name evidence="1" type="ORF">PIIN_02130</name>
</gene>
<evidence type="ECO:0000313" key="1">
    <source>
        <dbReference type="EMBL" id="CCA68265.1"/>
    </source>
</evidence>
<dbReference type="EMBL" id="CAFZ01000029">
    <property type="protein sequence ID" value="CCA68265.1"/>
    <property type="molecule type" value="Genomic_DNA"/>
</dbReference>
<sequence>MVTSLSREGGGVLTSRMHMELDEDIKAPLLRAFRSPRSRHNTSMTCIRRKLPLTAYDTENVTFRALGTTRNLVCWPHQDIQRYPTSTTSQYHHI</sequence>
<organism evidence="1 2">
    <name type="scientific">Serendipita indica (strain DSM 11827)</name>
    <name type="common">Root endophyte fungus</name>
    <name type="synonym">Piriformospora indica</name>
    <dbReference type="NCBI Taxonomy" id="1109443"/>
    <lineage>
        <taxon>Eukaryota</taxon>
        <taxon>Fungi</taxon>
        <taxon>Dikarya</taxon>
        <taxon>Basidiomycota</taxon>
        <taxon>Agaricomycotina</taxon>
        <taxon>Agaricomycetes</taxon>
        <taxon>Sebacinales</taxon>
        <taxon>Serendipitaceae</taxon>
        <taxon>Serendipita</taxon>
    </lineage>
</organism>
<name>G4TAC1_SERID</name>
<evidence type="ECO:0000313" key="2">
    <source>
        <dbReference type="Proteomes" id="UP000007148"/>
    </source>
</evidence>